<dbReference type="EMBL" id="ML977521">
    <property type="protein sequence ID" value="KAF2123976.1"/>
    <property type="molecule type" value="Genomic_DNA"/>
</dbReference>
<evidence type="ECO:0000313" key="1">
    <source>
        <dbReference type="EMBL" id="KAF2123976.1"/>
    </source>
</evidence>
<dbReference type="AlphaFoldDB" id="A0A6A5ZXH6"/>
<sequence>MSSPAPALGSTSIEVTTLVPIQAMTKEANQQIRDPHKHYLFVPILHGAPTPSRLTNRDRQQHLLTSGNDNLMSTFG</sequence>
<evidence type="ECO:0000313" key="2">
    <source>
        <dbReference type="Proteomes" id="UP000799771"/>
    </source>
</evidence>
<reference evidence="1" key="1">
    <citation type="journal article" date="2020" name="Stud. Mycol.">
        <title>101 Dothideomycetes genomes: a test case for predicting lifestyles and emergence of pathogens.</title>
        <authorList>
            <person name="Haridas S."/>
            <person name="Albert R."/>
            <person name="Binder M."/>
            <person name="Bloem J."/>
            <person name="Labutti K."/>
            <person name="Salamov A."/>
            <person name="Andreopoulos B."/>
            <person name="Baker S."/>
            <person name="Barry K."/>
            <person name="Bills G."/>
            <person name="Bluhm B."/>
            <person name="Cannon C."/>
            <person name="Castanera R."/>
            <person name="Culley D."/>
            <person name="Daum C."/>
            <person name="Ezra D."/>
            <person name="Gonzalez J."/>
            <person name="Henrissat B."/>
            <person name="Kuo A."/>
            <person name="Liang C."/>
            <person name="Lipzen A."/>
            <person name="Lutzoni F."/>
            <person name="Magnuson J."/>
            <person name="Mondo S."/>
            <person name="Nolan M."/>
            <person name="Ohm R."/>
            <person name="Pangilinan J."/>
            <person name="Park H.-J."/>
            <person name="Ramirez L."/>
            <person name="Alfaro M."/>
            <person name="Sun H."/>
            <person name="Tritt A."/>
            <person name="Yoshinaga Y."/>
            <person name="Zwiers L.-H."/>
            <person name="Turgeon B."/>
            <person name="Goodwin S."/>
            <person name="Spatafora J."/>
            <person name="Crous P."/>
            <person name="Grigoriev I."/>
        </authorList>
    </citation>
    <scope>NUCLEOTIDE SEQUENCE</scope>
    <source>
        <strain evidence="1">CBS 119687</strain>
    </source>
</reference>
<dbReference type="Proteomes" id="UP000799771">
    <property type="component" value="Unassembled WGS sequence"/>
</dbReference>
<dbReference type="GeneID" id="54409665"/>
<gene>
    <name evidence="1" type="ORF">P153DRAFT_371285</name>
</gene>
<dbReference type="RefSeq" id="XP_033518369.1">
    <property type="nucleotide sequence ID" value="XM_033669233.1"/>
</dbReference>
<proteinExistence type="predicted"/>
<protein>
    <submittedName>
        <fullName evidence="1">Uncharacterized protein</fullName>
    </submittedName>
</protein>
<accession>A0A6A5ZXH6</accession>
<organism evidence="1 2">
    <name type="scientific">Dothidotthia symphoricarpi CBS 119687</name>
    <dbReference type="NCBI Taxonomy" id="1392245"/>
    <lineage>
        <taxon>Eukaryota</taxon>
        <taxon>Fungi</taxon>
        <taxon>Dikarya</taxon>
        <taxon>Ascomycota</taxon>
        <taxon>Pezizomycotina</taxon>
        <taxon>Dothideomycetes</taxon>
        <taxon>Pleosporomycetidae</taxon>
        <taxon>Pleosporales</taxon>
        <taxon>Dothidotthiaceae</taxon>
        <taxon>Dothidotthia</taxon>
    </lineage>
</organism>
<keyword evidence="2" id="KW-1185">Reference proteome</keyword>
<name>A0A6A5ZXH6_9PLEO</name>